<evidence type="ECO:0000313" key="1">
    <source>
        <dbReference type="EMBL" id="KAJ8971034.1"/>
    </source>
</evidence>
<evidence type="ECO:0008006" key="3">
    <source>
        <dbReference type="Google" id="ProtNLM"/>
    </source>
</evidence>
<dbReference type="EMBL" id="JAPWTJ010001537">
    <property type="protein sequence ID" value="KAJ8971034.1"/>
    <property type="molecule type" value="Genomic_DNA"/>
</dbReference>
<reference evidence="1" key="1">
    <citation type="journal article" date="2023" name="Insect Mol. Biol.">
        <title>Genome sequencing provides insights into the evolution of gene families encoding plant cell wall-degrading enzymes in longhorned beetles.</title>
        <authorList>
            <person name="Shin N.R."/>
            <person name="Okamura Y."/>
            <person name="Kirsch R."/>
            <person name="Pauchet Y."/>
        </authorList>
    </citation>
    <scope>NUCLEOTIDE SEQUENCE</scope>
    <source>
        <strain evidence="1">MMC_N1</strain>
    </source>
</reference>
<evidence type="ECO:0000313" key="2">
    <source>
        <dbReference type="Proteomes" id="UP001162164"/>
    </source>
</evidence>
<proteinExistence type="predicted"/>
<sequence>MDSLTVLLYITRLCCAMKNKKQSIWHRRLQRRKIKRLYCIYLLLDESEPSAAANVKQRKYWTRPIFVEQSRSSQGASNNLIRELEENDTDKFFNYLRMTPETFHIEHKIVKQHVIRTPISPRTRLEITVRYLASGDSMTSLSYTFRIGLNIVSQIISETCTEIWNCLKYFVLAVPTDDTWREFAEGFKLKWNFPHCVGAIDGKHIIIEVVVVVVVDTGWLKPSK</sequence>
<dbReference type="Proteomes" id="UP001162164">
    <property type="component" value="Unassembled WGS sequence"/>
</dbReference>
<name>A0ABQ9J2K2_9CUCU</name>
<keyword evidence="2" id="KW-1185">Reference proteome</keyword>
<organism evidence="1 2">
    <name type="scientific">Molorchus minor</name>
    <dbReference type="NCBI Taxonomy" id="1323400"/>
    <lineage>
        <taxon>Eukaryota</taxon>
        <taxon>Metazoa</taxon>
        <taxon>Ecdysozoa</taxon>
        <taxon>Arthropoda</taxon>
        <taxon>Hexapoda</taxon>
        <taxon>Insecta</taxon>
        <taxon>Pterygota</taxon>
        <taxon>Neoptera</taxon>
        <taxon>Endopterygota</taxon>
        <taxon>Coleoptera</taxon>
        <taxon>Polyphaga</taxon>
        <taxon>Cucujiformia</taxon>
        <taxon>Chrysomeloidea</taxon>
        <taxon>Cerambycidae</taxon>
        <taxon>Lamiinae</taxon>
        <taxon>Monochamini</taxon>
        <taxon>Molorchus</taxon>
    </lineage>
</organism>
<gene>
    <name evidence="1" type="ORF">NQ317_013968</name>
</gene>
<protein>
    <recommendedName>
        <fullName evidence="3">Protein ANTAGONIST OF LIKE HETEROCHROMATIN PROTEIN 1-like</fullName>
    </recommendedName>
</protein>
<comment type="caution">
    <text evidence="1">The sequence shown here is derived from an EMBL/GenBank/DDBJ whole genome shotgun (WGS) entry which is preliminary data.</text>
</comment>
<accession>A0ABQ9J2K2</accession>